<dbReference type="RefSeq" id="WP_167222220.1">
    <property type="nucleotide sequence ID" value="NZ_JAAQPH010000003.1"/>
</dbReference>
<protein>
    <submittedName>
        <fullName evidence="1">Transglutaminase-like cysteine peptidase</fullName>
    </submittedName>
</protein>
<evidence type="ECO:0000313" key="1">
    <source>
        <dbReference type="EMBL" id="NIA68056.1"/>
    </source>
</evidence>
<dbReference type="EMBL" id="JAAQPH010000003">
    <property type="protein sequence ID" value="NIA68056.1"/>
    <property type="molecule type" value="Genomic_DNA"/>
</dbReference>
<name>A0A967C1U6_9PROT</name>
<dbReference type="Pfam" id="PF06035">
    <property type="entry name" value="Peptidase_C93"/>
    <property type="match status" value="1"/>
</dbReference>
<proteinExistence type="predicted"/>
<dbReference type="InterPro" id="IPR006311">
    <property type="entry name" value="TAT_signal"/>
</dbReference>
<dbReference type="PROSITE" id="PS51318">
    <property type="entry name" value="TAT"/>
    <property type="match status" value="1"/>
</dbReference>
<sequence>MLTRRHLLGAMTASAVTAILPRQSHANLVALPEPLPLSTPIGSGAFVNAPPAWLRLVERFPALHPGKASLRQFASTRLREAELDYVQRLVNKQTLFTPENKDVWLPAGRSGDCEDFAIRKLELLIKRFGWPRGALTLATCYADTGQGHAVLLAHTKRGAYALDNRSVPVMPWRRLPYRWVAREEPGSPFALWRKIEV</sequence>
<dbReference type="Gene3D" id="3.10.620.30">
    <property type="match status" value="1"/>
</dbReference>
<comment type="caution">
    <text evidence="1">The sequence shown here is derived from an EMBL/GenBank/DDBJ whole genome shotgun (WGS) entry which is preliminary data.</text>
</comment>
<dbReference type="AlphaFoldDB" id="A0A967C1U6"/>
<dbReference type="InterPro" id="IPR010319">
    <property type="entry name" value="Transglutaminase-like_Cys_pept"/>
</dbReference>
<evidence type="ECO:0000313" key="2">
    <source>
        <dbReference type="Proteomes" id="UP000761264"/>
    </source>
</evidence>
<accession>A0A967C1U6</accession>
<reference evidence="1" key="1">
    <citation type="submission" date="2020-03" db="EMBL/GenBank/DDBJ databases">
        <title>Genome of Pelagibius litoralis DSM 21314T.</title>
        <authorList>
            <person name="Wang G."/>
        </authorList>
    </citation>
    <scope>NUCLEOTIDE SEQUENCE</scope>
    <source>
        <strain evidence="1">DSM 21314</strain>
    </source>
</reference>
<keyword evidence="2" id="KW-1185">Reference proteome</keyword>
<dbReference type="Proteomes" id="UP000761264">
    <property type="component" value="Unassembled WGS sequence"/>
</dbReference>
<gene>
    <name evidence="1" type="ORF">HBA54_05580</name>
</gene>
<organism evidence="1 2">
    <name type="scientific">Pelagibius litoralis</name>
    <dbReference type="NCBI Taxonomy" id="374515"/>
    <lineage>
        <taxon>Bacteria</taxon>
        <taxon>Pseudomonadati</taxon>
        <taxon>Pseudomonadota</taxon>
        <taxon>Alphaproteobacteria</taxon>
        <taxon>Rhodospirillales</taxon>
        <taxon>Rhodovibrionaceae</taxon>
        <taxon>Pelagibius</taxon>
    </lineage>
</organism>